<dbReference type="Proteomes" id="UP000733611">
    <property type="component" value="Unassembled WGS sequence"/>
</dbReference>
<dbReference type="Gene3D" id="3.30.1380.10">
    <property type="match status" value="1"/>
</dbReference>
<feature type="compositionally biased region" description="Low complexity" evidence="1">
    <location>
        <begin position="176"/>
        <end position="191"/>
    </location>
</feature>
<evidence type="ECO:0000256" key="1">
    <source>
        <dbReference type="SAM" id="MobiDB-lite"/>
    </source>
</evidence>
<evidence type="ECO:0000313" key="3">
    <source>
        <dbReference type="EMBL" id="MBU3843553.1"/>
    </source>
</evidence>
<dbReference type="InterPro" id="IPR003709">
    <property type="entry name" value="VanY-like_core_dom"/>
</dbReference>
<dbReference type="GO" id="GO:0006508">
    <property type="term" value="P:proteolysis"/>
    <property type="evidence" value="ECO:0007669"/>
    <property type="project" value="InterPro"/>
</dbReference>
<feature type="region of interest" description="Disordered" evidence="1">
    <location>
        <begin position="176"/>
        <end position="200"/>
    </location>
</feature>
<protein>
    <submittedName>
        <fullName evidence="3">M15 family metallopeptidase</fullName>
    </submittedName>
</protein>
<reference evidence="3" key="1">
    <citation type="journal article" date="2021" name="PeerJ">
        <title>Extensive microbial diversity within the chicken gut microbiome revealed by metagenomics and culture.</title>
        <authorList>
            <person name="Gilroy R."/>
            <person name="Ravi A."/>
            <person name="Getino M."/>
            <person name="Pursley I."/>
            <person name="Horton D.L."/>
            <person name="Alikhan N.F."/>
            <person name="Baker D."/>
            <person name="Gharbi K."/>
            <person name="Hall N."/>
            <person name="Watson M."/>
            <person name="Adriaenssens E.M."/>
            <person name="Foster-Nyarko E."/>
            <person name="Jarju S."/>
            <person name="Secka A."/>
            <person name="Antonio M."/>
            <person name="Oren A."/>
            <person name="Chaudhuri R.R."/>
            <person name="La Ragione R."/>
            <person name="Hildebrand F."/>
            <person name="Pallen M.J."/>
        </authorList>
    </citation>
    <scope>NUCLEOTIDE SEQUENCE</scope>
    <source>
        <strain evidence="3">378</strain>
    </source>
</reference>
<dbReference type="EMBL" id="JAHLFE010000030">
    <property type="protein sequence ID" value="MBU3843553.1"/>
    <property type="molecule type" value="Genomic_DNA"/>
</dbReference>
<dbReference type="CDD" id="cd14847">
    <property type="entry name" value="DD-carboxypeptidase_like"/>
    <property type="match status" value="1"/>
</dbReference>
<dbReference type="PANTHER" id="PTHR34385:SF1">
    <property type="entry name" value="PEPTIDOGLYCAN L-ALANYL-D-GLUTAMATE ENDOPEPTIDASE CWLK"/>
    <property type="match status" value="1"/>
</dbReference>
<dbReference type="Pfam" id="PF02557">
    <property type="entry name" value="VanY"/>
    <property type="match status" value="1"/>
</dbReference>
<dbReference type="GO" id="GO:0008233">
    <property type="term" value="F:peptidase activity"/>
    <property type="evidence" value="ECO:0007669"/>
    <property type="project" value="InterPro"/>
</dbReference>
<gene>
    <name evidence="3" type="ORF">H9847_01580</name>
</gene>
<dbReference type="InterPro" id="IPR009045">
    <property type="entry name" value="Zn_M74/Hedgehog-like"/>
</dbReference>
<accession>A0A948WYA3</accession>
<feature type="domain" description="D-alanyl-D-alanine carboxypeptidase-like core" evidence="2">
    <location>
        <begin position="35"/>
        <end position="171"/>
    </location>
</feature>
<reference evidence="3" key="2">
    <citation type="submission" date="2021-04" db="EMBL/GenBank/DDBJ databases">
        <authorList>
            <person name="Gilroy R."/>
        </authorList>
    </citation>
    <scope>NUCLEOTIDE SEQUENCE</scope>
    <source>
        <strain evidence="3">378</strain>
    </source>
</reference>
<organism evidence="3 4">
    <name type="scientific">Candidatus Anaerobiospirillum pullicola</name>
    <dbReference type="NCBI Taxonomy" id="2838451"/>
    <lineage>
        <taxon>Bacteria</taxon>
        <taxon>Pseudomonadati</taxon>
        <taxon>Pseudomonadota</taxon>
        <taxon>Gammaproteobacteria</taxon>
        <taxon>Aeromonadales</taxon>
        <taxon>Succinivibrionaceae</taxon>
        <taxon>Anaerobiospirillum</taxon>
    </lineage>
</organism>
<name>A0A948WYA3_9GAMM</name>
<comment type="caution">
    <text evidence="3">The sequence shown here is derived from an EMBL/GenBank/DDBJ whole genome shotgun (WGS) entry which is preliminary data.</text>
</comment>
<dbReference type="PANTHER" id="PTHR34385">
    <property type="entry name" value="D-ALANYL-D-ALANINE CARBOXYPEPTIDASE"/>
    <property type="match status" value="1"/>
</dbReference>
<dbReference type="AlphaFoldDB" id="A0A948WYA3"/>
<evidence type="ECO:0000259" key="2">
    <source>
        <dbReference type="Pfam" id="PF02557"/>
    </source>
</evidence>
<evidence type="ECO:0000313" key="4">
    <source>
        <dbReference type="Proteomes" id="UP000733611"/>
    </source>
</evidence>
<dbReference type="SUPFAM" id="SSF55166">
    <property type="entry name" value="Hedgehog/DD-peptidase"/>
    <property type="match status" value="1"/>
</dbReference>
<dbReference type="InterPro" id="IPR052179">
    <property type="entry name" value="DD-CPase-like"/>
</dbReference>
<proteinExistence type="predicted"/>
<sequence length="263" mass="28980">MTAITPERYLGLDTTSLTAHTIGAGSGAYELYATEGAWEALHDLQADAVKHGFWVQPCSAFRSFARQGAIVEGKFTGARPILDRNEQPLQTLPSDPIARLRAILLFSALPGCSRHHFGSDFDIYDPHLLPAGQKLQLTAKEYVQGSYFYELGLYLQESLSRFGFARPYMSAPATTGTNTATAANNNNNTTTPQSAAGAEQEQWGIGREPWHISHLASARDCLRAYDAERALTEIERSKWSFAPFVRQVWSADLVQALLRPDCA</sequence>